<keyword evidence="1" id="KW-0732">Signal</keyword>
<organism evidence="3 4">
    <name type="scientific">Candidatus Accumulibacter meliphilus</name>
    <dbReference type="NCBI Taxonomy" id="2211374"/>
    <lineage>
        <taxon>Bacteria</taxon>
        <taxon>Pseudomonadati</taxon>
        <taxon>Pseudomonadota</taxon>
        <taxon>Betaproteobacteria</taxon>
        <taxon>Candidatus Accumulibacter</taxon>
    </lineage>
</organism>
<feature type="domain" description="Tll0287-like" evidence="2">
    <location>
        <begin position="42"/>
        <end position="192"/>
    </location>
</feature>
<feature type="signal peptide" evidence="1">
    <location>
        <begin position="1"/>
        <end position="22"/>
    </location>
</feature>
<evidence type="ECO:0000313" key="4">
    <source>
        <dbReference type="Proteomes" id="UP000253831"/>
    </source>
</evidence>
<protein>
    <submittedName>
        <fullName evidence="3">DUF3365 domain-containing protein</fullName>
    </submittedName>
</protein>
<evidence type="ECO:0000313" key="3">
    <source>
        <dbReference type="EMBL" id="RDE51948.1"/>
    </source>
</evidence>
<dbReference type="EMBL" id="QPGA01000003">
    <property type="protein sequence ID" value="RDE51948.1"/>
    <property type="molecule type" value="Genomic_DNA"/>
</dbReference>
<dbReference type="Proteomes" id="UP000253831">
    <property type="component" value="Unassembled WGS sequence"/>
</dbReference>
<dbReference type="AlphaFoldDB" id="A0A369XX48"/>
<evidence type="ECO:0000259" key="2">
    <source>
        <dbReference type="Pfam" id="PF11845"/>
    </source>
</evidence>
<proteinExistence type="predicted"/>
<accession>A0A369XX48</accession>
<reference evidence="3 4" key="1">
    <citation type="submission" date="2018-05" db="EMBL/GenBank/DDBJ databases">
        <title>Integrated omic analyses show evidence that a Ca. Accumulibacter phosphatis strain performs denitrification under micro-aerobic conditions.</title>
        <authorList>
            <person name="Camejo P.Y."/>
            <person name="Katherine M.D."/>
            <person name="Daniel N.R."/>
        </authorList>
    </citation>
    <scope>NUCLEOTIDE SEQUENCE [LARGE SCALE GENOMIC DNA]</scope>
    <source>
        <strain evidence="3">UW-LDO-IC</strain>
    </source>
</reference>
<gene>
    <name evidence="3" type="ORF">DVS81_03265</name>
</gene>
<dbReference type="Pfam" id="PF11845">
    <property type="entry name" value="Tll0287-like"/>
    <property type="match status" value="1"/>
</dbReference>
<feature type="chain" id="PRO_5016826583" evidence="1">
    <location>
        <begin position="23"/>
        <end position="193"/>
    </location>
</feature>
<comment type="caution">
    <text evidence="3">The sequence shown here is derived from an EMBL/GenBank/DDBJ whole genome shotgun (WGS) entry which is preliminary data.</text>
</comment>
<dbReference type="InterPro" id="IPR021796">
    <property type="entry name" value="Tll0287-like_dom"/>
</dbReference>
<sequence>MKKSTALILALSLTSATQSVHAQEPAALMSETRKTALPVLPKVVQAMQTAVQEQGPVAAIAVCKEKAPQLLLEMQQQTGWTIHRVSLKTRNPTTGTPDAWEARQLAEFNIMVANGAKPQQLEVGEIVAASDGQRSFRYMKALPVVEVCQTCHGPADSLSPELKAALAKDYPHDQATGYVAGEIRGALSVTRPL</sequence>
<evidence type="ECO:0000256" key="1">
    <source>
        <dbReference type="SAM" id="SignalP"/>
    </source>
</evidence>
<name>A0A369XX48_9PROT</name>